<dbReference type="PANTHER" id="PTHR41536:SF1">
    <property type="entry name" value="PKHD-TYPE HYDROXYLASE YBIX"/>
    <property type="match status" value="1"/>
</dbReference>
<dbReference type="GO" id="GO:0016706">
    <property type="term" value="F:2-oxoglutarate-dependent dioxygenase activity"/>
    <property type="evidence" value="ECO:0007669"/>
    <property type="project" value="UniProtKB-UniRule"/>
</dbReference>
<proteinExistence type="inferred from homology"/>
<evidence type="ECO:0000256" key="3">
    <source>
        <dbReference type="ARBA" id="ARBA00022896"/>
    </source>
</evidence>
<dbReference type="Gene3D" id="2.60.120.620">
    <property type="entry name" value="q2cbj1_9rhob like domain"/>
    <property type="match status" value="1"/>
</dbReference>
<gene>
    <name evidence="9" type="ORF">ENR15_17970</name>
</gene>
<evidence type="ECO:0000256" key="2">
    <source>
        <dbReference type="ARBA" id="ARBA00022723"/>
    </source>
</evidence>
<feature type="domain" description="Fe2OG dioxygenase" evidence="8">
    <location>
        <begin position="77"/>
        <end position="174"/>
    </location>
</feature>
<dbReference type="InterPro" id="IPR023550">
    <property type="entry name" value="PKHD_hydroxylase"/>
</dbReference>
<evidence type="ECO:0000256" key="4">
    <source>
        <dbReference type="ARBA" id="ARBA00022964"/>
    </source>
</evidence>
<feature type="binding site" evidence="7">
    <location>
        <position position="95"/>
    </location>
    <ligand>
        <name>Fe cation</name>
        <dbReference type="ChEBI" id="CHEBI:24875"/>
    </ligand>
</feature>
<name>A0A7C3VUS9_9CYAN</name>
<feature type="binding site" evidence="7">
    <location>
        <position position="97"/>
    </location>
    <ligand>
        <name>Fe cation</name>
        <dbReference type="ChEBI" id="CHEBI:24875"/>
    </ligand>
</feature>
<keyword evidence="6 7" id="KW-0408">Iron</keyword>
<reference evidence="9" key="1">
    <citation type="journal article" date="2020" name="mSystems">
        <title>Genome- and Community-Level Interaction Insights into Carbon Utilization and Element Cycling Functions of Hydrothermarchaeota in Hydrothermal Sediment.</title>
        <authorList>
            <person name="Zhou Z."/>
            <person name="Liu Y."/>
            <person name="Xu W."/>
            <person name="Pan J."/>
            <person name="Luo Z.H."/>
            <person name="Li M."/>
        </authorList>
    </citation>
    <scope>NUCLEOTIDE SEQUENCE [LARGE SCALE GENOMIC DNA]</scope>
    <source>
        <strain evidence="9">SpSt-374</strain>
    </source>
</reference>
<evidence type="ECO:0000256" key="7">
    <source>
        <dbReference type="HAMAP-Rule" id="MF_00657"/>
    </source>
</evidence>
<dbReference type="GO" id="GO:0006879">
    <property type="term" value="P:intracellular iron ion homeostasis"/>
    <property type="evidence" value="ECO:0007669"/>
    <property type="project" value="TreeGrafter"/>
</dbReference>
<protein>
    <submittedName>
        <fullName evidence="9">Fe2+-dependent dioxygenase</fullName>
    </submittedName>
</protein>
<dbReference type="InterPro" id="IPR044862">
    <property type="entry name" value="Pro_4_hyd_alph_FE2OG_OXY"/>
</dbReference>
<accession>A0A7C3VUS9</accession>
<dbReference type="GO" id="GO:0005506">
    <property type="term" value="F:iron ion binding"/>
    <property type="evidence" value="ECO:0007669"/>
    <property type="project" value="UniProtKB-UniRule"/>
</dbReference>
<evidence type="ECO:0000256" key="6">
    <source>
        <dbReference type="ARBA" id="ARBA00023004"/>
    </source>
</evidence>
<dbReference type="PROSITE" id="PS51471">
    <property type="entry name" value="FE2OG_OXY"/>
    <property type="match status" value="1"/>
</dbReference>
<dbReference type="HAMAP" id="MF_00657">
    <property type="entry name" value="Hydroxyl_YbiX"/>
    <property type="match status" value="1"/>
</dbReference>
<dbReference type="SMART" id="SM00702">
    <property type="entry name" value="P4Hc"/>
    <property type="match status" value="1"/>
</dbReference>
<keyword evidence="4 7" id="KW-0223">Dioxygenase</keyword>
<feature type="binding site" evidence="7">
    <location>
        <position position="155"/>
    </location>
    <ligand>
        <name>Fe cation</name>
        <dbReference type="ChEBI" id="CHEBI:24875"/>
    </ligand>
</feature>
<dbReference type="Pfam" id="PF13640">
    <property type="entry name" value="2OG-FeII_Oxy_3"/>
    <property type="match status" value="1"/>
</dbReference>
<dbReference type="PANTHER" id="PTHR41536">
    <property type="entry name" value="PKHD-TYPE HYDROXYLASE YBIX"/>
    <property type="match status" value="1"/>
</dbReference>
<keyword evidence="5 7" id="KW-0560">Oxidoreductase</keyword>
<feature type="binding site" evidence="7">
    <location>
        <position position="165"/>
    </location>
    <ligand>
        <name>2-oxoglutarate</name>
        <dbReference type="ChEBI" id="CHEBI:16810"/>
    </ligand>
</feature>
<keyword evidence="3 7" id="KW-0847">Vitamin C</keyword>
<dbReference type="NCBIfam" id="NF003974">
    <property type="entry name" value="PRK05467.1-3"/>
    <property type="match status" value="1"/>
</dbReference>
<comment type="cofactor">
    <cofactor evidence="7">
        <name>Fe(2+)</name>
        <dbReference type="ChEBI" id="CHEBI:29033"/>
    </cofactor>
    <text evidence="7">Binds 1 Fe(2+) ion per subunit.</text>
</comment>
<comment type="cofactor">
    <cofactor evidence="1 7">
        <name>L-ascorbate</name>
        <dbReference type="ChEBI" id="CHEBI:38290"/>
    </cofactor>
</comment>
<dbReference type="InterPro" id="IPR005123">
    <property type="entry name" value="Oxoglu/Fe-dep_dioxygenase_dom"/>
</dbReference>
<dbReference type="GO" id="GO:0006974">
    <property type="term" value="P:DNA damage response"/>
    <property type="evidence" value="ECO:0007669"/>
    <property type="project" value="TreeGrafter"/>
</dbReference>
<dbReference type="GO" id="GO:0031418">
    <property type="term" value="F:L-ascorbic acid binding"/>
    <property type="evidence" value="ECO:0007669"/>
    <property type="project" value="UniProtKB-KW"/>
</dbReference>
<dbReference type="InterPro" id="IPR006620">
    <property type="entry name" value="Pro_4_hyd_alph"/>
</dbReference>
<sequence>MILCIADLLTAEELSVILDKLKEAEFGDGKTTAGEYVRDVKNNQQLKAAPVASELKSIVLKALKRNELFQMAARPKMICPILFSRYEVGMYYGSHFDNALMGKETLYRTDISLTLFLSAPETYEGGELVIETHHGEQAFKLSAGAAIVYPSSTLHRVETVTQGTRYGAVTWVQSLIRDPFEREILFDLDTARKAIFQKYGKTGEFDLIAKTQANLLRKWAST</sequence>
<dbReference type="EMBL" id="DSPX01000186">
    <property type="protein sequence ID" value="HGG02475.1"/>
    <property type="molecule type" value="Genomic_DNA"/>
</dbReference>
<keyword evidence="2 7" id="KW-0479">Metal-binding</keyword>
<dbReference type="AlphaFoldDB" id="A0A7C3VUS9"/>
<evidence type="ECO:0000256" key="1">
    <source>
        <dbReference type="ARBA" id="ARBA00001961"/>
    </source>
</evidence>
<evidence type="ECO:0000259" key="8">
    <source>
        <dbReference type="PROSITE" id="PS51471"/>
    </source>
</evidence>
<dbReference type="NCBIfam" id="NF003975">
    <property type="entry name" value="PRK05467.1-4"/>
    <property type="match status" value="1"/>
</dbReference>
<organism evidence="9">
    <name type="scientific">Planktothricoides sp. SpSt-374</name>
    <dbReference type="NCBI Taxonomy" id="2282167"/>
    <lineage>
        <taxon>Bacteria</taxon>
        <taxon>Bacillati</taxon>
        <taxon>Cyanobacteriota</taxon>
        <taxon>Cyanophyceae</taxon>
        <taxon>Oscillatoriophycideae</taxon>
        <taxon>Oscillatoriales</taxon>
        <taxon>Oscillatoriaceae</taxon>
        <taxon>Planktothricoides</taxon>
    </lineage>
</organism>
<comment type="caution">
    <text evidence="9">The sequence shown here is derived from an EMBL/GenBank/DDBJ whole genome shotgun (WGS) entry which is preliminary data.</text>
</comment>
<evidence type="ECO:0000313" key="9">
    <source>
        <dbReference type="EMBL" id="HGG02475.1"/>
    </source>
</evidence>
<evidence type="ECO:0000256" key="5">
    <source>
        <dbReference type="ARBA" id="ARBA00023002"/>
    </source>
</evidence>
<dbReference type="Gene3D" id="4.10.860.20">
    <property type="entry name" value="Rabenosyn, Rab binding domain"/>
    <property type="match status" value="1"/>
</dbReference>